<dbReference type="OrthoDB" id="9808883at2"/>
<evidence type="ECO:0000313" key="1">
    <source>
        <dbReference type="EMBL" id="SHI38026.1"/>
    </source>
</evidence>
<name>A0A1M6ANG5_9FLAO</name>
<dbReference type="Proteomes" id="UP000184432">
    <property type="component" value="Unassembled WGS sequence"/>
</dbReference>
<dbReference type="STRING" id="570521.SAMN04488508_101389"/>
<protein>
    <submittedName>
        <fullName evidence="1">Uncharacterized protein</fullName>
    </submittedName>
</protein>
<keyword evidence="2" id="KW-1185">Reference proteome</keyword>
<organism evidence="1 2">
    <name type="scientific">Aquimarina spongiae</name>
    <dbReference type="NCBI Taxonomy" id="570521"/>
    <lineage>
        <taxon>Bacteria</taxon>
        <taxon>Pseudomonadati</taxon>
        <taxon>Bacteroidota</taxon>
        <taxon>Flavobacteriia</taxon>
        <taxon>Flavobacteriales</taxon>
        <taxon>Flavobacteriaceae</taxon>
        <taxon>Aquimarina</taxon>
    </lineage>
</organism>
<proteinExistence type="predicted"/>
<dbReference type="AlphaFoldDB" id="A0A1M6ANG5"/>
<dbReference type="EMBL" id="FQYP01000001">
    <property type="protein sequence ID" value="SHI38026.1"/>
    <property type="molecule type" value="Genomic_DNA"/>
</dbReference>
<gene>
    <name evidence="1" type="ORF">SAMN04488508_101389</name>
</gene>
<sequence>MLQIRPSCENCDAPLPNTSDQAMICSFECTFCKDCVDHIFHNVCPNCGGGFEKRPTRPSNCFTGNCVDRYPASQKKVFKPVVFDKFKEILNIFRDIEPRKR</sequence>
<dbReference type="RefSeq" id="WP_073313161.1">
    <property type="nucleotide sequence ID" value="NZ_FQYP01000001.1"/>
</dbReference>
<evidence type="ECO:0000313" key="2">
    <source>
        <dbReference type="Proteomes" id="UP000184432"/>
    </source>
</evidence>
<accession>A0A1M6ANG5</accession>
<reference evidence="2" key="1">
    <citation type="submission" date="2016-11" db="EMBL/GenBank/DDBJ databases">
        <authorList>
            <person name="Varghese N."/>
            <person name="Submissions S."/>
        </authorList>
    </citation>
    <scope>NUCLEOTIDE SEQUENCE [LARGE SCALE GENOMIC DNA]</scope>
    <source>
        <strain evidence="2">DSM 22623</strain>
    </source>
</reference>
<dbReference type="Pfam" id="PF06906">
    <property type="entry name" value="DUF1272"/>
    <property type="match status" value="1"/>
</dbReference>
<dbReference type="InterPro" id="IPR010696">
    <property type="entry name" value="DUF1272"/>
</dbReference>